<evidence type="ECO:0000313" key="5">
    <source>
        <dbReference type="Proteomes" id="UP001302367"/>
    </source>
</evidence>
<reference evidence="2 4" key="1">
    <citation type="submission" date="2015-10" db="EMBL/GenBank/DDBJ databases">
        <title>The cercosporin biosynthetic gene cluster was horizontally transferred to several fungal lineages and shown to be expanded in Cercospora beticola based on microsynteny with recipient genomes.</title>
        <authorList>
            <person name="De Jonge R."/>
            <person name="Ebert M.K."/>
            <person name="Suttle J.C."/>
            <person name="Jurick Ii W.M."/>
            <person name="Secor G.A."/>
            <person name="Thomma B.P."/>
            <person name="Van De Peer Y."/>
            <person name="Bolton M.D."/>
        </authorList>
    </citation>
    <scope>NUCLEOTIDE SEQUENCE [LARGE SCALE GENOMIC DNA]</scope>
    <source>
        <strain evidence="2 4">09-40</strain>
    </source>
</reference>
<dbReference type="OrthoDB" id="2441642at2759"/>
<dbReference type="GO" id="GO:0008654">
    <property type="term" value="P:phospholipid biosynthetic process"/>
    <property type="evidence" value="ECO:0007669"/>
    <property type="project" value="TreeGrafter"/>
</dbReference>
<name>A0A2G5HH07_CERBT</name>
<feature type="region of interest" description="Disordered" evidence="1">
    <location>
        <begin position="248"/>
        <end position="290"/>
    </location>
</feature>
<gene>
    <name evidence="2" type="ORF">CB0940_09769</name>
    <name evidence="3" type="ORF">RHO25_010543</name>
</gene>
<dbReference type="GO" id="GO:0003714">
    <property type="term" value="F:transcription corepressor activity"/>
    <property type="evidence" value="ECO:0007669"/>
    <property type="project" value="InterPro"/>
</dbReference>
<protein>
    <submittedName>
        <fullName evidence="2">Clock-controlled protein 8</fullName>
    </submittedName>
</protein>
<keyword evidence="5" id="KW-1185">Reference proteome</keyword>
<proteinExistence type="predicted"/>
<dbReference type="AlphaFoldDB" id="A0A2G5HH07"/>
<feature type="compositionally biased region" description="Polar residues" evidence="1">
    <location>
        <begin position="86"/>
        <end position="98"/>
    </location>
</feature>
<dbReference type="GO" id="GO:0006357">
    <property type="term" value="P:regulation of transcription by RNA polymerase II"/>
    <property type="evidence" value="ECO:0007669"/>
    <property type="project" value="TreeGrafter"/>
</dbReference>
<feature type="region of interest" description="Disordered" evidence="1">
    <location>
        <begin position="348"/>
        <end position="372"/>
    </location>
</feature>
<organism evidence="2 4">
    <name type="scientific">Cercospora beticola</name>
    <name type="common">Sugarbeet leaf spot fungus</name>
    <dbReference type="NCBI Taxonomy" id="122368"/>
    <lineage>
        <taxon>Eukaryota</taxon>
        <taxon>Fungi</taxon>
        <taxon>Dikarya</taxon>
        <taxon>Ascomycota</taxon>
        <taxon>Pezizomycotina</taxon>
        <taxon>Dothideomycetes</taxon>
        <taxon>Dothideomycetidae</taxon>
        <taxon>Mycosphaerellales</taxon>
        <taxon>Mycosphaerellaceae</taxon>
        <taxon>Cercospora</taxon>
    </lineage>
</organism>
<evidence type="ECO:0000256" key="1">
    <source>
        <dbReference type="SAM" id="MobiDB-lite"/>
    </source>
</evidence>
<dbReference type="GO" id="GO:0030968">
    <property type="term" value="P:endoplasmic reticulum unfolded protein response"/>
    <property type="evidence" value="ECO:0007669"/>
    <property type="project" value="TreeGrafter"/>
</dbReference>
<reference evidence="3 5" key="2">
    <citation type="submission" date="2023-09" db="EMBL/GenBank/DDBJ databases">
        <title>Complete-Gapless Cercospora beticola genome.</title>
        <authorList>
            <person name="Wyatt N.A."/>
            <person name="Spanner R.E."/>
            <person name="Bolton M.D."/>
        </authorList>
    </citation>
    <scope>NUCLEOTIDE SEQUENCE [LARGE SCALE GENOMIC DNA]</scope>
    <source>
        <strain evidence="3">Cb09-40</strain>
    </source>
</reference>
<dbReference type="Proteomes" id="UP001302367">
    <property type="component" value="Chromosome 7"/>
</dbReference>
<evidence type="ECO:0000313" key="3">
    <source>
        <dbReference type="EMBL" id="WPB05889.1"/>
    </source>
</evidence>
<dbReference type="GO" id="GO:0005783">
    <property type="term" value="C:endoplasmic reticulum"/>
    <property type="evidence" value="ECO:0007669"/>
    <property type="project" value="TreeGrafter"/>
</dbReference>
<feature type="region of interest" description="Disordered" evidence="1">
    <location>
        <begin position="1"/>
        <end position="105"/>
    </location>
</feature>
<evidence type="ECO:0000313" key="4">
    <source>
        <dbReference type="Proteomes" id="UP000230605"/>
    </source>
</evidence>
<dbReference type="PANTHER" id="PTHR38406">
    <property type="entry name" value="TRANSCRIPTIONAL REPRESSOR OPI1"/>
    <property type="match status" value="1"/>
</dbReference>
<evidence type="ECO:0000313" key="2">
    <source>
        <dbReference type="EMBL" id="PIA91820.1"/>
    </source>
</evidence>
<dbReference type="EMBL" id="LKMD01000106">
    <property type="protein sequence ID" value="PIA91820.1"/>
    <property type="molecule type" value="Genomic_DNA"/>
</dbReference>
<accession>A0A2G5HH07</accession>
<feature type="region of interest" description="Disordered" evidence="1">
    <location>
        <begin position="477"/>
        <end position="502"/>
    </location>
</feature>
<sequence>MEALKDRPPSVLSRSPESVEWPAVPRHEIRSPSDVRLPDLKTVLSPEFEHMSAPRHSAHPQSPQSVRSLPRIDPGRNSLGERGTDVSMTSPVGTSSVMSMDDRNGRATSVVSMEDPDVRDAAEALSGLGNPEYSRGSRGQSRHVSNASSNGIGHPEYREDPEPILELIAQAHPWVGGAVKTSLAAYSTTKGFTPRIVQGAANLMERNTINVASSVGGITGIDAGVRRYLESRRPGDVANVSAAKQDVALANGDIERPPRPEAQLPPYTTSRPPSYREEASPMRPPHTRSWSSQFWVTTGGLSVALSYTSRNSLRICLTLLRDAASGVQQLSRALQICLEKYESTRAQQDANDGAILEKGQRPSTPEQNEQARHLAEQIQSVCDEIMKKLHVVVQSVSAYTGGVLPENAKEFVRRQLMSLPERWQIVSRQQAVASETSRNARRMIDFAGEGLEVMSQVSGVLKATLDSAEQWLMRVGRSDNVDQDQEMGEAPHASQRSDMEKS</sequence>
<dbReference type="Proteomes" id="UP000230605">
    <property type="component" value="Chromosome 7"/>
</dbReference>
<feature type="compositionally biased region" description="Basic and acidic residues" evidence="1">
    <location>
        <begin position="25"/>
        <end position="39"/>
    </location>
</feature>
<feature type="compositionally biased region" description="Polar residues" evidence="1">
    <location>
        <begin position="137"/>
        <end position="151"/>
    </location>
</feature>
<feature type="region of interest" description="Disordered" evidence="1">
    <location>
        <begin position="127"/>
        <end position="158"/>
    </location>
</feature>
<dbReference type="Pfam" id="PF08618">
    <property type="entry name" value="Opi1"/>
    <property type="match status" value="1"/>
</dbReference>
<dbReference type="EMBL" id="CP134190">
    <property type="protein sequence ID" value="WPB05889.1"/>
    <property type="molecule type" value="Genomic_DNA"/>
</dbReference>
<dbReference type="PANTHER" id="PTHR38406:SF1">
    <property type="entry name" value="TRANSCRIPTIONAL REPRESSOR OPI1"/>
    <property type="match status" value="1"/>
</dbReference>
<dbReference type="InterPro" id="IPR013927">
    <property type="entry name" value="TF_Opi1_Ccg-8"/>
</dbReference>
<dbReference type="GO" id="GO:0005634">
    <property type="term" value="C:nucleus"/>
    <property type="evidence" value="ECO:0007669"/>
    <property type="project" value="TreeGrafter"/>
</dbReference>